<evidence type="ECO:0000256" key="4">
    <source>
        <dbReference type="ARBA" id="ARBA00020268"/>
    </source>
</evidence>
<dbReference type="RefSeq" id="WP_059066435.1">
    <property type="nucleotide sequence ID" value="NZ_JAOQJX010000006.1"/>
</dbReference>
<feature type="transmembrane region" description="Helical" evidence="13">
    <location>
        <begin position="100"/>
        <end position="127"/>
    </location>
</feature>
<feature type="transmembrane region" description="Helical" evidence="13">
    <location>
        <begin position="20"/>
        <end position="39"/>
    </location>
</feature>
<evidence type="ECO:0000256" key="2">
    <source>
        <dbReference type="ARBA" id="ARBA00004651"/>
    </source>
</evidence>
<evidence type="ECO:0000256" key="9">
    <source>
        <dbReference type="ARBA" id="ARBA00022989"/>
    </source>
</evidence>
<feature type="transmembrane region" description="Helical" evidence="13">
    <location>
        <begin position="196"/>
        <end position="219"/>
    </location>
</feature>
<organism evidence="14 15">
    <name type="scientific">Faecalicatena acetigenes</name>
    <dbReference type="NCBI Taxonomy" id="2981790"/>
    <lineage>
        <taxon>Bacteria</taxon>
        <taxon>Bacillati</taxon>
        <taxon>Bacillota</taxon>
        <taxon>Clostridia</taxon>
        <taxon>Lachnospirales</taxon>
        <taxon>Lachnospiraceae</taxon>
        <taxon>Faecalicatena</taxon>
    </lineage>
</organism>
<evidence type="ECO:0000256" key="11">
    <source>
        <dbReference type="ARBA" id="ARBA00023136"/>
    </source>
</evidence>
<evidence type="ECO:0000256" key="13">
    <source>
        <dbReference type="SAM" id="Phobius"/>
    </source>
</evidence>
<keyword evidence="7" id="KW-1003">Cell membrane</keyword>
<protein>
    <recommendedName>
        <fullName evidence="4">Probable multidrug resistance protein NorM</fullName>
    </recommendedName>
    <alternativeName>
        <fullName evidence="12">Multidrug-efflux transporter</fullName>
    </alternativeName>
</protein>
<name>A0ABT2TA27_9FIRM</name>
<evidence type="ECO:0000256" key="7">
    <source>
        <dbReference type="ARBA" id="ARBA00022475"/>
    </source>
</evidence>
<evidence type="ECO:0000256" key="5">
    <source>
        <dbReference type="ARBA" id="ARBA00022448"/>
    </source>
</evidence>
<feature type="transmembrane region" description="Helical" evidence="13">
    <location>
        <begin position="139"/>
        <end position="161"/>
    </location>
</feature>
<feature type="transmembrane region" description="Helical" evidence="13">
    <location>
        <begin position="61"/>
        <end position="80"/>
    </location>
</feature>
<gene>
    <name evidence="14" type="ORF">OCV51_05650</name>
</gene>
<evidence type="ECO:0000256" key="8">
    <source>
        <dbReference type="ARBA" id="ARBA00022692"/>
    </source>
</evidence>
<feature type="transmembrane region" description="Helical" evidence="13">
    <location>
        <begin position="323"/>
        <end position="342"/>
    </location>
</feature>
<keyword evidence="6" id="KW-0050">Antiport</keyword>
<keyword evidence="8 13" id="KW-0812">Transmembrane</keyword>
<feature type="transmembrane region" description="Helical" evidence="13">
    <location>
        <begin position="362"/>
        <end position="380"/>
    </location>
</feature>
<evidence type="ECO:0000256" key="6">
    <source>
        <dbReference type="ARBA" id="ARBA00022449"/>
    </source>
</evidence>
<dbReference type="CDD" id="cd13137">
    <property type="entry name" value="MATE_NorM_like"/>
    <property type="match status" value="1"/>
</dbReference>
<dbReference type="PIRSF" id="PIRSF006603">
    <property type="entry name" value="DinF"/>
    <property type="match status" value="1"/>
</dbReference>
<keyword evidence="11 13" id="KW-0472">Membrane</keyword>
<comment type="function">
    <text evidence="1">Multidrug efflux pump.</text>
</comment>
<evidence type="ECO:0000256" key="10">
    <source>
        <dbReference type="ARBA" id="ARBA00023065"/>
    </source>
</evidence>
<accession>A0ABT2TA27</accession>
<reference evidence="14 15" key="1">
    <citation type="journal article" date="2021" name="ISME Commun">
        <title>Automated analysis of genomic sequences facilitates high-throughput and comprehensive description of bacteria.</title>
        <authorList>
            <person name="Hitch T.C.A."/>
        </authorList>
    </citation>
    <scope>NUCLEOTIDE SEQUENCE [LARGE SCALE GENOMIC DNA]</scope>
    <source>
        <strain evidence="14 15">H2_18</strain>
    </source>
</reference>
<dbReference type="PANTHER" id="PTHR43298:SF2">
    <property type="entry name" value="FMN_FAD EXPORTER YEEO-RELATED"/>
    <property type="match status" value="1"/>
</dbReference>
<sequence length="453" mass="49322">MWRKYGIKKEQLLFDDRALAALIIPLIIEQLLTVLVGMADSVMVANVGEAAVSGVSLVDNVMILFIYLFAALASGGAVVAGQYLGQKNRQMACKAATQMLWFVAFIALFVMAGIYLSKWFILHIVFGQTEAEVMRQAEIYLLIVTASIPFIAIYDSGAAIFRIMGNSKISMQVSILMNIVNVSGNALLIYGCGWGVAGAAVPTLLSRMLAAILITALLAQEKRAVHIEKTFRYVPDWRMIKRILGIGIPNGLENSMFQIGKILVLSIVSTYGTTAIAANAVGNVITSFQTLPGQAVTLAITTVIARCVGAGDYKQAEIFTRKLVGITYGSLLLVNLAVFPFIPSILSVYHLSLQTAETARQVLSFFTVSCVLIWPVSFALPAVLRAAGDAKFTMYVALSSMWICRVVLSYVLGTCLEMGLMGVWVAGVVDWCVRSILMGLRYKNGKWKEIRVI</sequence>
<comment type="caution">
    <text evidence="14">The sequence shown here is derived from an EMBL/GenBank/DDBJ whole genome shotgun (WGS) entry which is preliminary data.</text>
</comment>
<proteinExistence type="inferred from homology"/>
<dbReference type="PANTHER" id="PTHR43298">
    <property type="entry name" value="MULTIDRUG RESISTANCE PROTEIN NORM-RELATED"/>
    <property type="match status" value="1"/>
</dbReference>
<dbReference type="NCBIfam" id="TIGR00797">
    <property type="entry name" value="matE"/>
    <property type="match status" value="1"/>
</dbReference>
<dbReference type="InterPro" id="IPR002528">
    <property type="entry name" value="MATE_fam"/>
</dbReference>
<dbReference type="PRINTS" id="PR00173">
    <property type="entry name" value="EDTRNSPORT"/>
</dbReference>
<evidence type="ECO:0000313" key="14">
    <source>
        <dbReference type="EMBL" id="MCU6747138.1"/>
    </source>
</evidence>
<comment type="subcellular location">
    <subcellularLocation>
        <location evidence="2">Cell membrane</location>
        <topology evidence="2">Multi-pass membrane protein</topology>
    </subcellularLocation>
</comment>
<comment type="similarity">
    <text evidence="3">Belongs to the multi antimicrobial extrusion (MATE) (TC 2.A.66.1) family.</text>
</comment>
<dbReference type="Pfam" id="PF01554">
    <property type="entry name" value="MatE"/>
    <property type="match status" value="2"/>
</dbReference>
<dbReference type="EMBL" id="JAOQJX010000006">
    <property type="protein sequence ID" value="MCU6747138.1"/>
    <property type="molecule type" value="Genomic_DNA"/>
</dbReference>
<evidence type="ECO:0000256" key="12">
    <source>
        <dbReference type="ARBA" id="ARBA00031636"/>
    </source>
</evidence>
<keyword evidence="10" id="KW-0406">Ion transport</keyword>
<feature type="transmembrane region" description="Helical" evidence="13">
    <location>
        <begin position="262"/>
        <end position="285"/>
    </location>
</feature>
<evidence type="ECO:0000256" key="1">
    <source>
        <dbReference type="ARBA" id="ARBA00003408"/>
    </source>
</evidence>
<dbReference type="InterPro" id="IPR048279">
    <property type="entry name" value="MdtK-like"/>
</dbReference>
<keyword evidence="9 13" id="KW-1133">Transmembrane helix</keyword>
<feature type="transmembrane region" description="Helical" evidence="13">
    <location>
        <begin position="291"/>
        <end position="311"/>
    </location>
</feature>
<dbReference type="InterPro" id="IPR050222">
    <property type="entry name" value="MATE_MdtK"/>
</dbReference>
<keyword evidence="15" id="KW-1185">Reference proteome</keyword>
<keyword evidence="5" id="KW-0813">Transport</keyword>
<feature type="transmembrane region" description="Helical" evidence="13">
    <location>
        <begin position="173"/>
        <end position="190"/>
    </location>
</feature>
<evidence type="ECO:0000256" key="3">
    <source>
        <dbReference type="ARBA" id="ARBA00010199"/>
    </source>
</evidence>
<dbReference type="Proteomes" id="UP001652394">
    <property type="component" value="Unassembled WGS sequence"/>
</dbReference>
<evidence type="ECO:0000313" key="15">
    <source>
        <dbReference type="Proteomes" id="UP001652394"/>
    </source>
</evidence>